<keyword evidence="1" id="KW-1133">Transmembrane helix</keyword>
<keyword evidence="3" id="KW-1185">Reference proteome</keyword>
<dbReference type="KEGG" id="wei:EQG49_00785"/>
<protein>
    <submittedName>
        <fullName evidence="2">DUF2628 domain-containing protein</fullName>
    </submittedName>
</protein>
<evidence type="ECO:0000313" key="3">
    <source>
        <dbReference type="Proteomes" id="UP000292886"/>
    </source>
</evidence>
<gene>
    <name evidence="2" type="ORF">EQG49_00785</name>
</gene>
<reference evidence="3" key="1">
    <citation type="submission" date="2019-03" db="EMBL/GenBank/DDBJ databases">
        <title>Weissella sp. 26KH-42 Genome sequencing.</title>
        <authorList>
            <person name="Heo J."/>
            <person name="Kim S.-J."/>
            <person name="Kim J.-S."/>
            <person name="Hong S.-B."/>
            <person name="Kwon S.-W."/>
        </authorList>
    </citation>
    <scope>NUCLEOTIDE SEQUENCE [LARGE SCALE GENOMIC DNA]</scope>
    <source>
        <strain evidence="3">26KH-42</strain>
    </source>
</reference>
<feature type="transmembrane region" description="Helical" evidence="1">
    <location>
        <begin position="12"/>
        <end position="32"/>
    </location>
</feature>
<dbReference type="OrthoDB" id="5233at2"/>
<dbReference type="EMBL" id="CP037940">
    <property type="protein sequence ID" value="QBO35089.1"/>
    <property type="molecule type" value="Genomic_DNA"/>
</dbReference>
<evidence type="ECO:0000256" key="1">
    <source>
        <dbReference type="SAM" id="Phobius"/>
    </source>
</evidence>
<organism evidence="2 3">
    <name type="scientific">Periweissella cryptocerci</name>
    <dbReference type="NCBI Taxonomy" id="2506420"/>
    <lineage>
        <taxon>Bacteria</taxon>
        <taxon>Bacillati</taxon>
        <taxon>Bacillota</taxon>
        <taxon>Bacilli</taxon>
        <taxon>Lactobacillales</taxon>
        <taxon>Lactobacillaceae</taxon>
        <taxon>Periweissella</taxon>
    </lineage>
</organism>
<keyword evidence="1" id="KW-0812">Transmembrane</keyword>
<feature type="transmembrane region" description="Helical" evidence="1">
    <location>
        <begin position="38"/>
        <end position="69"/>
    </location>
</feature>
<keyword evidence="1" id="KW-0472">Membrane</keyword>
<sequence>MYVTLTRGYETKTVKSGFSWTTLFFGFFPALFRGDFTGALLIFILEVIFSLNTFGFGFSIVGLIFSFFYNKMYINKLIRHGWRF</sequence>
<accession>A0A4P6YR34</accession>
<dbReference type="RefSeq" id="WP_133362169.1">
    <property type="nucleotide sequence ID" value="NZ_CP037940.1"/>
</dbReference>
<dbReference type="Proteomes" id="UP000292886">
    <property type="component" value="Chromosome"/>
</dbReference>
<dbReference type="AlphaFoldDB" id="A0A4P6YR34"/>
<evidence type="ECO:0000313" key="2">
    <source>
        <dbReference type="EMBL" id="QBO35089.1"/>
    </source>
</evidence>
<name>A0A4P6YR34_9LACO</name>
<proteinExistence type="predicted"/>